<dbReference type="Proteomes" id="UP000824225">
    <property type="component" value="Unassembled WGS sequence"/>
</dbReference>
<gene>
    <name evidence="1" type="ORF">H9962_07835</name>
</gene>
<comment type="caution">
    <text evidence="1">The sequence shown here is derived from an EMBL/GenBank/DDBJ whole genome shotgun (WGS) entry which is preliminary data.</text>
</comment>
<evidence type="ECO:0000313" key="2">
    <source>
        <dbReference type="Proteomes" id="UP000824225"/>
    </source>
</evidence>
<dbReference type="AlphaFoldDB" id="A0A9D2HD73"/>
<accession>A0A9D2HD73</accession>
<dbReference type="EMBL" id="DXAN01000025">
    <property type="protein sequence ID" value="HJA09083.1"/>
    <property type="molecule type" value="Genomic_DNA"/>
</dbReference>
<evidence type="ECO:0000313" key="1">
    <source>
        <dbReference type="EMBL" id="HJA09083.1"/>
    </source>
</evidence>
<reference evidence="1" key="2">
    <citation type="submission" date="2021-04" db="EMBL/GenBank/DDBJ databases">
        <authorList>
            <person name="Gilroy R."/>
        </authorList>
    </citation>
    <scope>NUCLEOTIDE SEQUENCE</scope>
    <source>
        <strain evidence="1">CHK186-16707</strain>
    </source>
</reference>
<protein>
    <submittedName>
        <fullName evidence="1">Uncharacterized protein</fullName>
    </submittedName>
</protein>
<proteinExistence type="predicted"/>
<organism evidence="1 2">
    <name type="scientific">Candidatus Mailhella merdigallinarum</name>
    <dbReference type="NCBI Taxonomy" id="2838658"/>
    <lineage>
        <taxon>Bacteria</taxon>
        <taxon>Pseudomonadati</taxon>
        <taxon>Thermodesulfobacteriota</taxon>
        <taxon>Desulfovibrionia</taxon>
        <taxon>Desulfovibrionales</taxon>
        <taxon>Desulfovibrionaceae</taxon>
        <taxon>Mailhella</taxon>
    </lineage>
</organism>
<reference evidence="1" key="1">
    <citation type="journal article" date="2021" name="PeerJ">
        <title>Extensive microbial diversity within the chicken gut microbiome revealed by metagenomics and culture.</title>
        <authorList>
            <person name="Gilroy R."/>
            <person name="Ravi A."/>
            <person name="Getino M."/>
            <person name="Pursley I."/>
            <person name="Horton D.L."/>
            <person name="Alikhan N.F."/>
            <person name="Baker D."/>
            <person name="Gharbi K."/>
            <person name="Hall N."/>
            <person name="Watson M."/>
            <person name="Adriaenssens E.M."/>
            <person name="Foster-Nyarko E."/>
            <person name="Jarju S."/>
            <person name="Secka A."/>
            <person name="Antonio M."/>
            <person name="Oren A."/>
            <person name="Chaudhuri R.R."/>
            <person name="La Ragione R."/>
            <person name="Hildebrand F."/>
            <person name="Pallen M.J."/>
        </authorList>
    </citation>
    <scope>NUCLEOTIDE SEQUENCE</scope>
    <source>
        <strain evidence="1">CHK186-16707</strain>
    </source>
</reference>
<name>A0A9D2HD73_9BACT</name>
<sequence>MPVNAKDIQDRLRRSIQNEEYSSIEELSANSGIGISTIQKFLNGGDILFSDAAQLIATTQGSIVLPNDWLDMKMNIMEKIEADEESAENG</sequence>